<organism evidence="1 2">
    <name type="scientific">Ceratitis capitata</name>
    <name type="common">Mediterranean fruit fly</name>
    <name type="synonym">Tephritis capitata</name>
    <dbReference type="NCBI Taxonomy" id="7213"/>
    <lineage>
        <taxon>Eukaryota</taxon>
        <taxon>Metazoa</taxon>
        <taxon>Ecdysozoa</taxon>
        <taxon>Arthropoda</taxon>
        <taxon>Hexapoda</taxon>
        <taxon>Insecta</taxon>
        <taxon>Pterygota</taxon>
        <taxon>Neoptera</taxon>
        <taxon>Endopterygota</taxon>
        <taxon>Diptera</taxon>
        <taxon>Brachycera</taxon>
        <taxon>Muscomorpha</taxon>
        <taxon>Tephritoidea</taxon>
        <taxon>Tephritidae</taxon>
        <taxon>Ceratitis</taxon>
        <taxon>Ceratitis</taxon>
    </lineage>
</organism>
<dbReference type="EMBL" id="CAJHJT010000001">
    <property type="protein sequence ID" value="CAD6994235.1"/>
    <property type="molecule type" value="Genomic_DNA"/>
</dbReference>
<dbReference type="AlphaFoldDB" id="A0A811UA59"/>
<keyword evidence="2" id="KW-1185">Reference proteome</keyword>
<name>A0A811UA59_CERCA</name>
<evidence type="ECO:0000313" key="1">
    <source>
        <dbReference type="EMBL" id="CAD6994235.1"/>
    </source>
</evidence>
<comment type="caution">
    <text evidence="1">The sequence shown here is derived from an EMBL/GenBank/DDBJ whole genome shotgun (WGS) entry which is preliminary data.</text>
</comment>
<reference evidence="1" key="1">
    <citation type="submission" date="2020-11" db="EMBL/GenBank/DDBJ databases">
        <authorList>
            <person name="Whitehead M."/>
        </authorList>
    </citation>
    <scope>NUCLEOTIDE SEQUENCE</scope>
    <source>
        <strain evidence="1">EGII</strain>
    </source>
</reference>
<dbReference type="OrthoDB" id="1043025at2759"/>
<proteinExistence type="predicted"/>
<protein>
    <submittedName>
        <fullName evidence="1">(Mediterranean fruit fly) hypothetical protein</fullName>
    </submittedName>
</protein>
<sequence>MAEQRARRLRSKINLAKLDNGILLRQLHIDDSNNTNHSEMVVNVDKNEEAQNVNVIKQEPDDDFSR</sequence>
<gene>
    <name evidence="1" type="ORF">CCAP1982_LOCUS2997</name>
</gene>
<dbReference type="Proteomes" id="UP000606786">
    <property type="component" value="Unassembled WGS sequence"/>
</dbReference>
<evidence type="ECO:0000313" key="2">
    <source>
        <dbReference type="Proteomes" id="UP000606786"/>
    </source>
</evidence>
<accession>A0A811UA59</accession>